<evidence type="ECO:0000256" key="6">
    <source>
        <dbReference type="ARBA" id="ARBA00023277"/>
    </source>
</evidence>
<proteinExistence type="predicted"/>
<evidence type="ECO:0000313" key="11">
    <source>
        <dbReference type="Proteomes" id="UP001060919"/>
    </source>
</evidence>
<dbReference type="NCBIfam" id="TIGR04183">
    <property type="entry name" value="Por_Secre_tail"/>
    <property type="match status" value="1"/>
</dbReference>
<evidence type="ECO:0000256" key="1">
    <source>
        <dbReference type="ARBA" id="ARBA00004613"/>
    </source>
</evidence>
<dbReference type="GO" id="GO:0045493">
    <property type="term" value="P:xylan catabolic process"/>
    <property type="evidence" value="ECO:0007669"/>
    <property type="project" value="UniProtKB-KW"/>
</dbReference>
<reference evidence="10" key="1">
    <citation type="submission" date="2022-09" db="EMBL/GenBank/DDBJ databases">
        <title>Aureispira anguillicida sp. nov., isolated from Leptocephalus of Japanese eel Anguilla japonica.</title>
        <authorList>
            <person name="Yuasa K."/>
            <person name="Mekata T."/>
            <person name="Ikunari K."/>
        </authorList>
    </citation>
    <scope>NUCLEOTIDE SEQUENCE</scope>
    <source>
        <strain evidence="10">EL160426</strain>
    </source>
</reference>
<evidence type="ECO:0000256" key="2">
    <source>
        <dbReference type="ARBA" id="ARBA00022525"/>
    </source>
</evidence>
<keyword evidence="2" id="KW-0964">Secreted</keyword>
<dbReference type="InterPro" id="IPR010126">
    <property type="entry name" value="Esterase_phb"/>
</dbReference>
<evidence type="ECO:0000256" key="4">
    <source>
        <dbReference type="ARBA" id="ARBA00022729"/>
    </source>
</evidence>
<name>A0A915YKM3_9BACT</name>
<dbReference type="InterPro" id="IPR029058">
    <property type="entry name" value="AB_hydrolase_fold"/>
</dbReference>
<dbReference type="GO" id="GO:0030600">
    <property type="term" value="F:feruloyl esterase activity"/>
    <property type="evidence" value="ECO:0007669"/>
    <property type="project" value="InterPro"/>
</dbReference>
<protein>
    <submittedName>
        <fullName evidence="10">T9SS type A sorting domain-containing protein</fullName>
    </submittedName>
</protein>
<dbReference type="PANTHER" id="PTHR38050">
    <property type="match status" value="1"/>
</dbReference>
<dbReference type="AlphaFoldDB" id="A0A915YKM3"/>
<keyword evidence="4 8" id="KW-0732">Signal</keyword>
<feature type="domain" description="Secretion system C-terminal sorting" evidence="9">
    <location>
        <begin position="310"/>
        <end position="376"/>
    </location>
</feature>
<dbReference type="Pfam" id="PF18962">
    <property type="entry name" value="Por_Secre_tail"/>
    <property type="match status" value="1"/>
</dbReference>
<gene>
    <name evidence="10" type="ORF">AsAng_0054730</name>
</gene>
<sequence length="380" mass="41147">MKSIILIVSLLLSCTLSFAQNVTGNFMHNGLNRAYTLYIPANYNVANTHPIVFNLHGYTSTGTQQAALSNMNAIADTAGFIVAYPEGTLDASSKTYWNSGYGTGVDDIGFIDALIDTIAANYTVDLQRVYSTGLSNGAIMSNTLACALNHRIAAIAGVAGTMSILQQTTCAPANPIPVMQIHGTSDVVVPYLGNTVLLGVDALVNHWRGHNGLTNTFSTTPIANTNLLDGSTAELIQYETGASFPVHLIRVTNGGHSWPGSGVIISGTTNMDFDASVEIWKFFSQYSLVTSTSKLADVSPANWVRLTGSNPIVDNLSWELDQEEDYELTIYDLLGKAIEHRSFQNNRGWAIDIRRLEAGTYFAVYTSPTQKKALKFIKNK</sequence>
<dbReference type="Pfam" id="PF10503">
    <property type="entry name" value="Esterase_PHB"/>
    <property type="match status" value="1"/>
</dbReference>
<keyword evidence="5" id="KW-0378">Hydrolase</keyword>
<evidence type="ECO:0000259" key="9">
    <source>
        <dbReference type="Pfam" id="PF18962"/>
    </source>
</evidence>
<dbReference type="RefSeq" id="WP_264789909.1">
    <property type="nucleotide sequence ID" value="NZ_AP026867.1"/>
</dbReference>
<evidence type="ECO:0000313" key="10">
    <source>
        <dbReference type="EMBL" id="BDS14692.1"/>
    </source>
</evidence>
<comment type="subcellular location">
    <subcellularLocation>
        <location evidence="1">Secreted</location>
    </subcellularLocation>
</comment>
<dbReference type="SUPFAM" id="SSF53474">
    <property type="entry name" value="alpha/beta-Hydrolases"/>
    <property type="match status" value="1"/>
</dbReference>
<evidence type="ECO:0000256" key="7">
    <source>
        <dbReference type="ARBA" id="ARBA00023326"/>
    </source>
</evidence>
<feature type="signal peptide" evidence="8">
    <location>
        <begin position="1"/>
        <end position="19"/>
    </location>
</feature>
<dbReference type="Proteomes" id="UP001060919">
    <property type="component" value="Chromosome"/>
</dbReference>
<dbReference type="InterPro" id="IPR043595">
    <property type="entry name" value="FaeB/C/D"/>
</dbReference>
<dbReference type="KEGG" id="aup:AsAng_0054730"/>
<evidence type="ECO:0000256" key="5">
    <source>
        <dbReference type="ARBA" id="ARBA00022801"/>
    </source>
</evidence>
<keyword evidence="11" id="KW-1185">Reference proteome</keyword>
<dbReference type="Gene3D" id="3.40.50.1820">
    <property type="entry name" value="alpha/beta hydrolase"/>
    <property type="match status" value="1"/>
</dbReference>
<organism evidence="10 11">
    <name type="scientific">Aureispira anguillae</name>
    <dbReference type="NCBI Taxonomy" id="2864201"/>
    <lineage>
        <taxon>Bacteria</taxon>
        <taxon>Pseudomonadati</taxon>
        <taxon>Bacteroidota</taxon>
        <taxon>Saprospiria</taxon>
        <taxon>Saprospirales</taxon>
        <taxon>Saprospiraceae</taxon>
        <taxon>Aureispira</taxon>
    </lineage>
</organism>
<evidence type="ECO:0000256" key="3">
    <source>
        <dbReference type="ARBA" id="ARBA00022651"/>
    </source>
</evidence>
<dbReference type="GO" id="GO:0005576">
    <property type="term" value="C:extracellular region"/>
    <property type="evidence" value="ECO:0007669"/>
    <property type="project" value="UniProtKB-SubCell"/>
</dbReference>
<keyword evidence="6" id="KW-0119">Carbohydrate metabolism</keyword>
<dbReference type="InterPro" id="IPR026444">
    <property type="entry name" value="Secre_tail"/>
</dbReference>
<keyword evidence="7" id="KW-0624">Polysaccharide degradation</keyword>
<evidence type="ECO:0000256" key="8">
    <source>
        <dbReference type="SAM" id="SignalP"/>
    </source>
</evidence>
<accession>A0A915YKM3</accession>
<keyword evidence="3" id="KW-0858">Xylan degradation</keyword>
<dbReference type="PANTHER" id="PTHR38050:SF2">
    <property type="entry name" value="FERULOYL ESTERASE C-RELATED"/>
    <property type="match status" value="1"/>
</dbReference>
<feature type="chain" id="PRO_5037249197" evidence="8">
    <location>
        <begin position="20"/>
        <end position="380"/>
    </location>
</feature>
<dbReference type="EMBL" id="AP026867">
    <property type="protein sequence ID" value="BDS14692.1"/>
    <property type="molecule type" value="Genomic_DNA"/>
</dbReference>